<name>A0A6M7TYU5_RHILI</name>
<accession>A0A6M7TYU5</accession>
<organism evidence="1 2">
    <name type="scientific">Rhizobium loti</name>
    <name type="common">Mesorhizobium loti</name>
    <dbReference type="NCBI Taxonomy" id="381"/>
    <lineage>
        <taxon>Bacteria</taxon>
        <taxon>Pseudomonadati</taxon>
        <taxon>Pseudomonadota</taxon>
        <taxon>Alphaproteobacteria</taxon>
        <taxon>Hyphomicrobiales</taxon>
        <taxon>Phyllobacteriaceae</taxon>
        <taxon>Mesorhizobium</taxon>
    </lineage>
</organism>
<sequence>MGPLFSKKWFYRLASVLILGGFAMLCQPFTHRLFVIGFPVLLAGVVLFMILDHVPDGRPETEEEDRG</sequence>
<gene>
    <name evidence="1" type="ORF">A8145_29390</name>
</gene>
<dbReference type="EMBL" id="LYTK01000010">
    <property type="protein sequence ID" value="OBQ66554.1"/>
    <property type="molecule type" value="Genomic_DNA"/>
</dbReference>
<protein>
    <submittedName>
        <fullName evidence="1">Uncharacterized protein</fullName>
    </submittedName>
</protein>
<dbReference type="Proteomes" id="UP000093737">
    <property type="component" value="Unassembled WGS sequence"/>
</dbReference>
<evidence type="ECO:0000313" key="1">
    <source>
        <dbReference type="EMBL" id="OBQ66554.1"/>
    </source>
</evidence>
<comment type="caution">
    <text evidence="1">The sequence shown here is derived from an EMBL/GenBank/DDBJ whole genome shotgun (WGS) entry which is preliminary data.</text>
</comment>
<reference evidence="1 2" key="1">
    <citation type="submission" date="2016-05" db="EMBL/GenBank/DDBJ databases">
        <authorList>
            <person name="Ramsay J.P."/>
        </authorList>
    </citation>
    <scope>NUCLEOTIDE SEQUENCE [LARGE SCALE GENOMIC DNA]</scope>
    <source>
        <strain evidence="1 2">NZP2042</strain>
    </source>
</reference>
<proteinExistence type="predicted"/>
<evidence type="ECO:0000313" key="2">
    <source>
        <dbReference type="Proteomes" id="UP000093737"/>
    </source>
</evidence>
<dbReference type="RefSeq" id="WP_056570758.1">
    <property type="nucleotide sequence ID" value="NZ_CP033334.1"/>
</dbReference>
<dbReference type="AlphaFoldDB" id="A0A6M7TYU5"/>